<evidence type="ECO:0000256" key="5">
    <source>
        <dbReference type="ARBA" id="ARBA00022889"/>
    </source>
</evidence>
<sequence length="225" mass="21859">MRQVTRKGLITVAAAGGVLAMSGGYSYAADATGSASGSPGVASGNTVQVPVDVPVNACGNTVDVVGVLNPAMGNSCANKSSGSNAGNGSGGGATATGKSSGSPGLLSGNTVQAPVHAPVNACGNSVNVVGLLNPTAGNDCSNDAVPSTPDEPKTPETPVTPETPDEDRVVEAEPNEPDTQLVAAEPTAQLAETGSELPIAAAVPMAAGLLLGGAVLYRRSSRRAA</sequence>
<organism evidence="12 13">
    <name type="scientific">Streptomyces triticagri</name>
    <dbReference type="NCBI Taxonomy" id="2293568"/>
    <lineage>
        <taxon>Bacteria</taxon>
        <taxon>Bacillati</taxon>
        <taxon>Actinomycetota</taxon>
        <taxon>Actinomycetes</taxon>
        <taxon>Kitasatosporales</taxon>
        <taxon>Streptomycetaceae</taxon>
        <taxon>Streptomyces</taxon>
    </lineage>
</organism>
<evidence type="ECO:0000256" key="4">
    <source>
        <dbReference type="ARBA" id="ARBA00022729"/>
    </source>
</evidence>
<evidence type="ECO:0000256" key="6">
    <source>
        <dbReference type="ARBA" id="ARBA00023087"/>
    </source>
</evidence>
<dbReference type="InterPro" id="IPR005528">
    <property type="entry name" value="ChpA-H"/>
</dbReference>
<dbReference type="AlphaFoldDB" id="A0A372M9E3"/>
<dbReference type="OrthoDB" id="3544424at2"/>
<gene>
    <name evidence="12" type="ORF">DY218_07660</name>
</gene>
<evidence type="ECO:0000256" key="9">
    <source>
        <dbReference type="SAM" id="Phobius"/>
    </source>
</evidence>
<keyword evidence="9" id="KW-0812">Transmembrane</keyword>
<dbReference type="PROSITE" id="PS51884">
    <property type="entry name" value="CHAPLIN"/>
    <property type="match status" value="2"/>
</dbReference>
<keyword evidence="9" id="KW-1133">Transmembrane helix</keyword>
<evidence type="ECO:0000256" key="10">
    <source>
        <dbReference type="SAM" id="SignalP"/>
    </source>
</evidence>
<comment type="subcellular location">
    <subcellularLocation>
        <location evidence="1">Secreted</location>
        <location evidence="1">Cell wall</location>
    </subcellularLocation>
</comment>
<keyword evidence="5" id="KW-0130">Cell adhesion</keyword>
<evidence type="ECO:0000256" key="1">
    <source>
        <dbReference type="ARBA" id="ARBA00004191"/>
    </source>
</evidence>
<dbReference type="GO" id="GO:0007155">
    <property type="term" value="P:cell adhesion"/>
    <property type="evidence" value="ECO:0007669"/>
    <property type="project" value="UniProtKB-KW"/>
</dbReference>
<feature type="region of interest" description="Disordered" evidence="8">
    <location>
        <begin position="79"/>
        <end position="109"/>
    </location>
</feature>
<dbReference type="Pfam" id="PF03777">
    <property type="entry name" value="ChpA-C"/>
    <property type="match status" value="2"/>
</dbReference>
<keyword evidence="3" id="KW-0964">Secreted</keyword>
<feature type="region of interest" description="Disordered" evidence="8">
    <location>
        <begin position="139"/>
        <end position="177"/>
    </location>
</feature>
<keyword evidence="6 7" id="KW-0034">Amyloid</keyword>
<keyword evidence="9" id="KW-0472">Membrane</keyword>
<dbReference type="RefSeq" id="WP_128555151.1">
    <property type="nucleotide sequence ID" value="NZ_QUAK01000038.1"/>
</dbReference>
<evidence type="ECO:0000259" key="11">
    <source>
        <dbReference type="PROSITE" id="PS51884"/>
    </source>
</evidence>
<feature type="compositionally biased region" description="Low complexity" evidence="8">
    <location>
        <begin position="95"/>
        <end position="108"/>
    </location>
</feature>
<feature type="domain" description="Chaplin" evidence="11">
    <location>
        <begin position="38"/>
        <end position="78"/>
    </location>
</feature>
<evidence type="ECO:0000313" key="13">
    <source>
        <dbReference type="Proteomes" id="UP000263094"/>
    </source>
</evidence>
<evidence type="ECO:0000256" key="2">
    <source>
        <dbReference type="ARBA" id="ARBA00022512"/>
    </source>
</evidence>
<feature type="signal peptide" evidence="10">
    <location>
        <begin position="1"/>
        <end position="28"/>
    </location>
</feature>
<keyword evidence="2" id="KW-0134">Cell wall</keyword>
<evidence type="ECO:0000256" key="8">
    <source>
        <dbReference type="SAM" id="MobiDB-lite"/>
    </source>
</evidence>
<reference evidence="12 13" key="1">
    <citation type="submission" date="2018-08" db="EMBL/GenBank/DDBJ databases">
        <title>Isolation, diversity and antifungal activity of Actinobacteria from wheat.</title>
        <authorList>
            <person name="Han C."/>
        </authorList>
    </citation>
    <scope>NUCLEOTIDE SEQUENCE [LARGE SCALE GENOMIC DNA]</scope>
    <source>
        <strain evidence="12 13">NEAU-YY421</strain>
    </source>
</reference>
<dbReference type="EMBL" id="QUAK01000038">
    <property type="protein sequence ID" value="RFU87240.1"/>
    <property type="molecule type" value="Genomic_DNA"/>
</dbReference>
<name>A0A372M9E3_9ACTN</name>
<feature type="chain" id="PRO_5016802819" evidence="10">
    <location>
        <begin position="29"/>
        <end position="225"/>
    </location>
</feature>
<keyword evidence="13" id="KW-1185">Reference proteome</keyword>
<feature type="domain" description="Chaplin" evidence="11">
    <location>
        <begin position="102"/>
        <end position="142"/>
    </location>
</feature>
<comment type="caution">
    <text evidence="12">The sequence shown here is derived from an EMBL/GenBank/DDBJ whole genome shotgun (WGS) entry which is preliminary data.</text>
</comment>
<feature type="compositionally biased region" description="Gly residues" evidence="8">
    <location>
        <begin position="85"/>
        <end position="94"/>
    </location>
</feature>
<protein>
    <submittedName>
        <fullName evidence="12">Chaplin</fullName>
    </submittedName>
</protein>
<keyword evidence="4 10" id="KW-0732">Signal</keyword>
<evidence type="ECO:0000256" key="3">
    <source>
        <dbReference type="ARBA" id="ARBA00022525"/>
    </source>
</evidence>
<feature type="transmembrane region" description="Helical" evidence="9">
    <location>
        <begin position="197"/>
        <end position="217"/>
    </location>
</feature>
<dbReference type="Proteomes" id="UP000263094">
    <property type="component" value="Unassembled WGS sequence"/>
</dbReference>
<evidence type="ECO:0000313" key="12">
    <source>
        <dbReference type="EMBL" id="RFU87240.1"/>
    </source>
</evidence>
<accession>A0A372M9E3</accession>
<proteinExistence type="predicted"/>
<evidence type="ECO:0000256" key="7">
    <source>
        <dbReference type="PROSITE-ProRule" id="PRU01232"/>
    </source>
</evidence>